<proteinExistence type="predicted"/>
<evidence type="ECO:0000313" key="3">
    <source>
        <dbReference type="Proteomes" id="UP001157017"/>
    </source>
</evidence>
<dbReference type="EMBL" id="BSUZ01000001">
    <property type="protein sequence ID" value="GMA85880.1"/>
    <property type="molecule type" value="Genomic_DNA"/>
</dbReference>
<feature type="compositionally biased region" description="Acidic residues" evidence="1">
    <location>
        <begin position="1"/>
        <end position="10"/>
    </location>
</feature>
<feature type="region of interest" description="Disordered" evidence="1">
    <location>
        <begin position="1"/>
        <end position="67"/>
    </location>
</feature>
<sequence length="138" mass="15208">MRMEVMEELQLEPSEPINPSEMSIEPDEASIHFPDGSVRSLRDVMTRDERSPLDQPATPPHRVQRNMEPGTVLHYGEVRIPIKALRGVVGDSDSRSMSTIGPGTEGIAHILRDAITGATVWFEKDGHVRVLDSPNAAS</sequence>
<gene>
    <name evidence="2" type="ORF">GCM10025868_11300</name>
</gene>
<reference evidence="3" key="1">
    <citation type="journal article" date="2019" name="Int. J. Syst. Evol. Microbiol.">
        <title>The Global Catalogue of Microorganisms (GCM) 10K type strain sequencing project: providing services to taxonomists for standard genome sequencing and annotation.</title>
        <authorList>
            <consortium name="The Broad Institute Genomics Platform"/>
            <consortium name="The Broad Institute Genome Sequencing Center for Infectious Disease"/>
            <person name="Wu L."/>
            <person name="Ma J."/>
        </authorList>
    </citation>
    <scope>NUCLEOTIDE SEQUENCE [LARGE SCALE GENOMIC DNA]</scope>
    <source>
        <strain evidence="3">NBRC 108730</strain>
    </source>
</reference>
<feature type="compositionally biased region" description="Basic and acidic residues" evidence="1">
    <location>
        <begin position="40"/>
        <end position="52"/>
    </location>
</feature>
<evidence type="ECO:0000256" key="1">
    <source>
        <dbReference type="SAM" id="MobiDB-lite"/>
    </source>
</evidence>
<comment type="caution">
    <text evidence="2">The sequence shown here is derived from an EMBL/GenBank/DDBJ whole genome shotgun (WGS) entry which is preliminary data.</text>
</comment>
<organism evidence="2 3">
    <name type="scientific">Angustibacter aerolatus</name>
    <dbReference type="NCBI Taxonomy" id="1162965"/>
    <lineage>
        <taxon>Bacteria</taxon>
        <taxon>Bacillati</taxon>
        <taxon>Actinomycetota</taxon>
        <taxon>Actinomycetes</taxon>
        <taxon>Kineosporiales</taxon>
        <taxon>Kineosporiaceae</taxon>
    </lineage>
</organism>
<keyword evidence="3" id="KW-1185">Reference proteome</keyword>
<evidence type="ECO:0000313" key="2">
    <source>
        <dbReference type="EMBL" id="GMA85880.1"/>
    </source>
</evidence>
<dbReference type="Proteomes" id="UP001157017">
    <property type="component" value="Unassembled WGS sequence"/>
</dbReference>
<protein>
    <submittedName>
        <fullName evidence="2">Uncharacterized protein</fullName>
    </submittedName>
</protein>
<name>A0ABQ6JFB2_9ACTN</name>
<accession>A0ABQ6JFB2</accession>